<protein>
    <submittedName>
        <fullName evidence="3">Putative polysaccharide-binding protein</fullName>
    </submittedName>
</protein>
<dbReference type="EMBL" id="CP000282">
    <property type="protein sequence ID" value="ABD82515.1"/>
    <property type="molecule type" value="Genomic_DNA"/>
</dbReference>
<dbReference type="CDD" id="cd04080">
    <property type="entry name" value="CBM6_cellulase-like"/>
    <property type="match status" value="1"/>
</dbReference>
<dbReference type="SUPFAM" id="SSF49785">
    <property type="entry name" value="Galactose-binding domain-like"/>
    <property type="match status" value="1"/>
</dbReference>
<dbReference type="KEGG" id="sde:Sde_3260"/>
<dbReference type="eggNOG" id="COG3291">
    <property type="taxonomic scope" value="Bacteria"/>
</dbReference>
<dbReference type="InterPro" id="IPR008979">
    <property type="entry name" value="Galactose-bd-like_sf"/>
</dbReference>
<organism evidence="3 4">
    <name type="scientific">Saccharophagus degradans (strain 2-40 / ATCC 43961 / DSM 17024)</name>
    <dbReference type="NCBI Taxonomy" id="203122"/>
    <lineage>
        <taxon>Bacteria</taxon>
        <taxon>Pseudomonadati</taxon>
        <taxon>Pseudomonadota</taxon>
        <taxon>Gammaproteobacteria</taxon>
        <taxon>Cellvibrionales</taxon>
        <taxon>Cellvibrionaceae</taxon>
        <taxon>Saccharophagus</taxon>
    </lineage>
</organism>
<keyword evidence="1" id="KW-0732">Signal</keyword>
<name>Q21FL4_SACD2</name>
<dbReference type="AlphaFoldDB" id="Q21FL4"/>
<dbReference type="STRING" id="203122.Sde_3260"/>
<feature type="domain" description="CBM6" evidence="2">
    <location>
        <begin position="104"/>
        <end position="239"/>
    </location>
</feature>
<proteinExistence type="predicted"/>
<reference evidence="3 4" key="1">
    <citation type="journal article" date="2008" name="PLoS Genet.">
        <title>Complete genome sequence of the complex carbohydrate-degrading marine bacterium, Saccharophagus degradans strain 2-40 T.</title>
        <authorList>
            <person name="Weiner R.M."/>
            <person name="Taylor L.E.II."/>
            <person name="Henrissat B."/>
            <person name="Hauser L."/>
            <person name="Land M."/>
            <person name="Coutinho P.M."/>
            <person name="Rancurel C."/>
            <person name="Saunders E.H."/>
            <person name="Longmire A.G."/>
            <person name="Zhang H."/>
            <person name="Bayer E.A."/>
            <person name="Gilbert H.J."/>
            <person name="Larimer F."/>
            <person name="Zhulin I.B."/>
            <person name="Ekborg N.A."/>
            <person name="Lamed R."/>
            <person name="Richardson P.M."/>
            <person name="Borovok I."/>
            <person name="Hutcheson S."/>
        </authorList>
    </citation>
    <scope>NUCLEOTIDE SEQUENCE [LARGE SCALE GENOMIC DNA]</scope>
    <source>
        <strain evidence="4">2-40 / ATCC 43961 / DSM 17024</strain>
    </source>
</reference>
<dbReference type="InterPro" id="IPR006584">
    <property type="entry name" value="Cellulose-bd_IV"/>
</dbReference>
<dbReference type="Proteomes" id="UP000001947">
    <property type="component" value="Chromosome"/>
</dbReference>
<dbReference type="SMART" id="SM00606">
    <property type="entry name" value="CBD_IV"/>
    <property type="match status" value="1"/>
</dbReference>
<dbReference type="HOGENOM" id="CLU_544992_0_0_6"/>
<evidence type="ECO:0000313" key="3">
    <source>
        <dbReference type="EMBL" id="ABD82515.1"/>
    </source>
</evidence>
<dbReference type="CAZy" id="CBM6">
    <property type="family name" value="Carbohydrate-Binding Module Family 6"/>
</dbReference>
<accession>Q21FL4</accession>
<dbReference type="PROSITE" id="PS51175">
    <property type="entry name" value="CBM6"/>
    <property type="match status" value="1"/>
</dbReference>
<keyword evidence="4" id="KW-1185">Reference proteome</keyword>
<dbReference type="GO" id="GO:0030246">
    <property type="term" value="F:carbohydrate binding"/>
    <property type="evidence" value="ECO:0007669"/>
    <property type="project" value="InterPro"/>
</dbReference>
<dbReference type="eggNOG" id="COG3401">
    <property type="taxonomic scope" value="Bacteria"/>
</dbReference>
<dbReference type="Gene3D" id="2.60.120.260">
    <property type="entry name" value="Galactose-binding domain-like"/>
    <property type="match status" value="1"/>
</dbReference>
<dbReference type="Pfam" id="PF03422">
    <property type="entry name" value="CBM_6"/>
    <property type="match status" value="1"/>
</dbReference>
<evidence type="ECO:0000313" key="4">
    <source>
        <dbReference type="Proteomes" id="UP000001947"/>
    </source>
</evidence>
<dbReference type="InterPro" id="IPR005084">
    <property type="entry name" value="CBM6"/>
</dbReference>
<evidence type="ECO:0000256" key="1">
    <source>
        <dbReference type="ARBA" id="ARBA00022729"/>
    </source>
</evidence>
<evidence type="ECO:0000259" key="2">
    <source>
        <dbReference type="PROSITE" id="PS51175"/>
    </source>
</evidence>
<gene>
    <name evidence="3" type="primary">cbm6D</name>
    <name evidence="3" type="ordered locus">Sde_3260</name>
</gene>
<sequence length="500" mass="54695">MFASNLEDPTYYIKYKGVYMNTNRKQVNQNLIALLGLMLLMLFTPHGYAQDQCNTTLECKILHGDTATDCKNSRSDNSICMCGSTECAVDNPQPEPSNSAAVPGLIQAEDFTDYYDVTAANHGGAYRSTGVDIQVTTDTNGGYNVGWIAANEWLEYNINVLQAGNYTANIRVASNNGVGMYSLAVDGVTVSGTNTVNGTGGWQVWITQTANLGYLTQGEHTLRIAVQAGNFNINWLELLLAGTQQPDMLGVFNKSRDLLLANFDSRPDPDDIHSVAALATMLKDSRFSNVQYHAVSGAYGIQGGDYIEATHLFNLAFGAGNWSNAHTNRDVALTTVYNKVAATLTNGGDIWVQEAGQSDFSADLVRRIKQQLPAINTQTRIHIVQHSNWNQDKTTPADLTYVKNQTDYKKIADGNSTGNGTPGFNSSSSANWNRALNHAQVGAIWQEAKRIADNAIANHQGWQNPNIRDGGMDFSDAVEDCWIFGFNSLTNINSFFDEFL</sequence>